<keyword evidence="2" id="KW-0805">Transcription regulation</keyword>
<dbReference type="GO" id="GO:0003700">
    <property type="term" value="F:DNA-binding transcription factor activity"/>
    <property type="evidence" value="ECO:0007669"/>
    <property type="project" value="InterPro"/>
</dbReference>
<dbReference type="AlphaFoldDB" id="A0A7Y9ZB52"/>
<dbReference type="SUPFAM" id="SSF53850">
    <property type="entry name" value="Periplasmic binding protein-like II"/>
    <property type="match status" value="1"/>
</dbReference>
<dbReference type="PRINTS" id="PR00039">
    <property type="entry name" value="HTHLYSR"/>
</dbReference>
<dbReference type="GO" id="GO:0032993">
    <property type="term" value="C:protein-DNA complex"/>
    <property type="evidence" value="ECO:0007669"/>
    <property type="project" value="TreeGrafter"/>
</dbReference>
<keyword evidence="3 6" id="KW-0238">DNA-binding</keyword>
<organism evidence="6 7">
    <name type="scientific">Demequina lutea</name>
    <dbReference type="NCBI Taxonomy" id="431489"/>
    <lineage>
        <taxon>Bacteria</taxon>
        <taxon>Bacillati</taxon>
        <taxon>Actinomycetota</taxon>
        <taxon>Actinomycetes</taxon>
        <taxon>Micrococcales</taxon>
        <taxon>Demequinaceae</taxon>
        <taxon>Demequina</taxon>
    </lineage>
</organism>
<comment type="caution">
    <text evidence="6">The sequence shown here is derived from an EMBL/GenBank/DDBJ whole genome shotgun (WGS) entry which is preliminary data.</text>
</comment>
<evidence type="ECO:0000259" key="5">
    <source>
        <dbReference type="PROSITE" id="PS50931"/>
    </source>
</evidence>
<dbReference type="InterPro" id="IPR036388">
    <property type="entry name" value="WH-like_DNA-bd_sf"/>
</dbReference>
<dbReference type="PANTHER" id="PTHR30346">
    <property type="entry name" value="TRANSCRIPTIONAL DUAL REGULATOR HCAR-RELATED"/>
    <property type="match status" value="1"/>
</dbReference>
<dbReference type="Pfam" id="PF03466">
    <property type="entry name" value="LysR_substrate"/>
    <property type="match status" value="1"/>
</dbReference>
<evidence type="ECO:0000256" key="4">
    <source>
        <dbReference type="ARBA" id="ARBA00023163"/>
    </source>
</evidence>
<evidence type="ECO:0000256" key="1">
    <source>
        <dbReference type="ARBA" id="ARBA00009437"/>
    </source>
</evidence>
<dbReference type="InterPro" id="IPR005119">
    <property type="entry name" value="LysR_subst-bd"/>
</dbReference>
<comment type="similarity">
    <text evidence="1">Belongs to the LysR transcriptional regulatory family.</text>
</comment>
<dbReference type="PROSITE" id="PS50931">
    <property type="entry name" value="HTH_LYSR"/>
    <property type="match status" value="1"/>
</dbReference>
<dbReference type="RefSeq" id="WP_062075854.1">
    <property type="nucleotide sequence ID" value="NZ_BBRC01000014.1"/>
</dbReference>
<dbReference type="Gene3D" id="3.40.190.10">
    <property type="entry name" value="Periplasmic binding protein-like II"/>
    <property type="match status" value="2"/>
</dbReference>
<dbReference type="GO" id="GO:0003677">
    <property type="term" value="F:DNA binding"/>
    <property type="evidence" value="ECO:0007669"/>
    <property type="project" value="UniProtKB-KW"/>
</dbReference>
<dbReference type="Proteomes" id="UP000547973">
    <property type="component" value="Unassembled WGS sequence"/>
</dbReference>
<dbReference type="PANTHER" id="PTHR30346:SF29">
    <property type="entry name" value="LYSR SUBSTRATE-BINDING"/>
    <property type="match status" value="1"/>
</dbReference>
<dbReference type="EMBL" id="JACBZO010000001">
    <property type="protein sequence ID" value="NYI40870.1"/>
    <property type="molecule type" value="Genomic_DNA"/>
</dbReference>
<dbReference type="Gene3D" id="1.10.10.10">
    <property type="entry name" value="Winged helix-like DNA-binding domain superfamily/Winged helix DNA-binding domain"/>
    <property type="match status" value="1"/>
</dbReference>
<dbReference type="CDD" id="cd00090">
    <property type="entry name" value="HTH_ARSR"/>
    <property type="match status" value="1"/>
</dbReference>
<accession>A0A7Y9ZB52</accession>
<proteinExistence type="inferred from homology"/>
<dbReference type="InterPro" id="IPR011991">
    <property type="entry name" value="ArsR-like_HTH"/>
</dbReference>
<protein>
    <submittedName>
        <fullName evidence="6">DNA-binding transcriptional LysR family regulator</fullName>
    </submittedName>
</protein>
<name>A0A7Y9ZB52_9MICO</name>
<gene>
    <name evidence="6" type="ORF">BKA03_000989</name>
</gene>
<sequence length="313" mass="33167">MIDVNRLQVLVALAKYGTASAAAEALHYSQPTVSHHLKRLEAETGAVLVRRVGRGLVLTEEGVRLAARGEEILGLMSRASTELASSISLQSGHVRLAIFPSGMATLAPRIVTELHSRHPGLELDVVEAEPPEAEALLIAGEVDLAVTFTYAGQQCSDAVTSQVLGEDPLYLVTPPARYPKSLVTLTDLAGFEDDDWLAGCERCRVYLVSACDRAGFAPKIRFASDDYVAAQSLIAVGHGVTMLPGLALAAHRHPDVEVTRVEGAVRSVRLLSLGRPPLPPALDAASAVVRHVVADVVPLADGSRDSELAVFPA</sequence>
<dbReference type="OrthoDB" id="3673085at2"/>
<feature type="domain" description="HTH lysR-type" evidence="5">
    <location>
        <begin position="2"/>
        <end position="59"/>
    </location>
</feature>
<keyword evidence="7" id="KW-1185">Reference proteome</keyword>
<dbReference type="Pfam" id="PF00126">
    <property type="entry name" value="HTH_1"/>
    <property type="match status" value="1"/>
</dbReference>
<dbReference type="InterPro" id="IPR000847">
    <property type="entry name" value="LysR_HTH_N"/>
</dbReference>
<evidence type="ECO:0000313" key="7">
    <source>
        <dbReference type="Proteomes" id="UP000547973"/>
    </source>
</evidence>
<reference evidence="6 7" key="1">
    <citation type="submission" date="2020-07" db="EMBL/GenBank/DDBJ databases">
        <title>Sequencing the genomes of 1000 actinobacteria strains.</title>
        <authorList>
            <person name="Klenk H.-P."/>
        </authorList>
    </citation>
    <scope>NUCLEOTIDE SEQUENCE [LARGE SCALE GENOMIC DNA]</scope>
    <source>
        <strain evidence="6 7">DSM 19970</strain>
    </source>
</reference>
<evidence type="ECO:0000313" key="6">
    <source>
        <dbReference type="EMBL" id="NYI40870.1"/>
    </source>
</evidence>
<evidence type="ECO:0000256" key="2">
    <source>
        <dbReference type="ARBA" id="ARBA00023015"/>
    </source>
</evidence>
<evidence type="ECO:0000256" key="3">
    <source>
        <dbReference type="ARBA" id="ARBA00023125"/>
    </source>
</evidence>
<dbReference type="InterPro" id="IPR036390">
    <property type="entry name" value="WH_DNA-bd_sf"/>
</dbReference>
<keyword evidence="4" id="KW-0804">Transcription</keyword>
<dbReference type="SUPFAM" id="SSF46785">
    <property type="entry name" value="Winged helix' DNA-binding domain"/>
    <property type="match status" value="1"/>
</dbReference>